<keyword evidence="5" id="KW-0413">Isomerase</keyword>
<keyword evidence="3 9" id="KW-0347">Helicase</keyword>
<dbReference type="EMBL" id="CP003179">
    <property type="protein sequence ID" value="AEW03775.1"/>
    <property type="molecule type" value="Genomic_DNA"/>
</dbReference>
<dbReference type="InterPro" id="IPR000212">
    <property type="entry name" value="DNA_helicase_UvrD/REP"/>
</dbReference>
<gene>
    <name evidence="12" type="ordered locus">Sulac_0203</name>
</gene>
<evidence type="ECO:0000256" key="6">
    <source>
        <dbReference type="ARBA" id="ARBA00034617"/>
    </source>
</evidence>
<accession>G8TWD2</accession>
<sequence>MTGMQRLDEQARQEALTPGINVLVEAGAGTGKTTLLVNRALTALLEEGIPPARLVLITFMEKAADEILQRLQKRLTEAMTGPDGRIRQRAEAALTDLQHAAITTIHGFCHGIVTRHGLGRGLPLTFRVLSPYEADRFWEDVFRQWLDRVPEAGETAWGLVEAGVPLRHLITWARDLTRWPDWPELPSVTVDYQGFLDRTRQAAEHYRTVALNEADAQDGGRQQIARIYQEIQEITMRSREQWPRRIAYWTVDAPKGNQKNWRHGDQLKEQKAWITQLREELNRLRQRMADQWLARWANIVRQSLRPLWRERRFAAQALTYDDLLYEAQRLVHDPEVQASEYARYDLILVDEFQDTDPVQSDLILRLATAPGAAPGRLTPGRLFLVGDPKQSIYRFRGADVEAYTDVRRQLTRVIPIVQNFRSQPDILDYVNRQFLDRWPAEPDPAVPYVPPYQPLQPAIEADNRPHVWELTREACQTVDQCRRAEAERIAEMLLTAKREQWPVRDGHGGERPLEWGDVAIVVPARTGLDIYRQVLTAHGIPVAPSAGRGFFRRDEVRGFQCLCQALADPWNPVWWVGFVTSPWVGLSLERLAQHRLLGGTWDLWDPGNGGDPTVRQWMERLRYQAEHRWFDAPETLLDWALETTGYAEALRHRPAPVALANLGKLRDLARELGDRWGMAEFARWLTDQVTRQIPEDEAPLPAMGDQVVFSTVHQAKGLEWPLVVVANWRKGSTKLGSGLHYDPRTGLLALKTDIWQSSDYETMNVRHEAREEAEADRMRYVALTRARDYLLVFDPLS</sequence>
<dbReference type="GO" id="GO:0003677">
    <property type="term" value="F:DNA binding"/>
    <property type="evidence" value="ECO:0007669"/>
    <property type="project" value="InterPro"/>
</dbReference>
<proteinExistence type="predicted"/>
<dbReference type="Proteomes" id="UP000005439">
    <property type="component" value="Chromosome"/>
</dbReference>
<feature type="domain" description="UvrD-like helicase ATP-binding" evidence="10">
    <location>
        <begin position="5"/>
        <end position="423"/>
    </location>
</feature>
<evidence type="ECO:0000256" key="5">
    <source>
        <dbReference type="ARBA" id="ARBA00023235"/>
    </source>
</evidence>
<dbReference type="PANTHER" id="PTHR11070:SF23">
    <property type="entry name" value="RECBCD ENZYME SUBUNIT RECB"/>
    <property type="match status" value="1"/>
</dbReference>
<protein>
    <recommendedName>
        <fullName evidence="7">DNA 3'-5' helicase</fullName>
        <ecNumber evidence="7">5.6.2.4</ecNumber>
    </recommendedName>
</protein>
<dbReference type="GO" id="GO:0000725">
    <property type="term" value="P:recombinational repair"/>
    <property type="evidence" value="ECO:0007669"/>
    <property type="project" value="TreeGrafter"/>
</dbReference>
<keyword evidence="4 9" id="KW-0067">ATP-binding</keyword>
<dbReference type="Pfam" id="PF13361">
    <property type="entry name" value="UvrD_C"/>
    <property type="match status" value="1"/>
</dbReference>
<comment type="catalytic activity">
    <reaction evidence="6">
        <text>Couples ATP hydrolysis with the unwinding of duplex DNA by translocating in the 3'-5' direction.</text>
        <dbReference type="EC" id="5.6.2.4"/>
    </reaction>
</comment>
<dbReference type="PROSITE" id="PS51217">
    <property type="entry name" value="UVRD_HELICASE_CTER"/>
    <property type="match status" value="1"/>
</dbReference>
<dbReference type="Pfam" id="PF00580">
    <property type="entry name" value="UvrD-helicase"/>
    <property type="match status" value="1"/>
</dbReference>
<name>G8TWD2_SULAD</name>
<evidence type="ECO:0000313" key="12">
    <source>
        <dbReference type="EMBL" id="AEW03775.1"/>
    </source>
</evidence>
<dbReference type="SUPFAM" id="SSF52540">
    <property type="entry name" value="P-loop containing nucleoside triphosphate hydrolases"/>
    <property type="match status" value="1"/>
</dbReference>
<evidence type="ECO:0000256" key="1">
    <source>
        <dbReference type="ARBA" id="ARBA00022741"/>
    </source>
</evidence>
<evidence type="ECO:0000256" key="9">
    <source>
        <dbReference type="PROSITE-ProRule" id="PRU00560"/>
    </source>
</evidence>
<keyword evidence="13" id="KW-1185">Reference proteome</keyword>
<dbReference type="PATRIC" id="fig|679936.5.peg.207"/>
<dbReference type="KEGG" id="sap:Sulac_0203"/>
<dbReference type="Gene3D" id="3.40.50.300">
    <property type="entry name" value="P-loop containing nucleotide triphosphate hydrolases"/>
    <property type="match status" value="4"/>
</dbReference>
<evidence type="ECO:0000259" key="11">
    <source>
        <dbReference type="PROSITE" id="PS51217"/>
    </source>
</evidence>
<dbReference type="GO" id="GO:0043138">
    <property type="term" value="F:3'-5' DNA helicase activity"/>
    <property type="evidence" value="ECO:0007669"/>
    <property type="project" value="UniProtKB-EC"/>
</dbReference>
<dbReference type="PANTHER" id="PTHR11070">
    <property type="entry name" value="UVRD / RECB / PCRA DNA HELICASE FAMILY MEMBER"/>
    <property type="match status" value="1"/>
</dbReference>
<keyword evidence="1 9" id="KW-0547">Nucleotide-binding</keyword>
<organism evidence="12 13">
    <name type="scientific">Sulfobacillus acidophilus (strain ATCC 700253 / DSM 10332 / NAL)</name>
    <dbReference type="NCBI Taxonomy" id="679936"/>
    <lineage>
        <taxon>Bacteria</taxon>
        <taxon>Bacillati</taxon>
        <taxon>Bacillota</taxon>
        <taxon>Clostridia</taxon>
        <taxon>Eubacteriales</taxon>
        <taxon>Clostridiales Family XVII. Incertae Sedis</taxon>
        <taxon>Sulfobacillus</taxon>
    </lineage>
</organism>
<dbReference type="AlphaFoldDB" id="G8TWD2"/>
<evidence type="ECO:0000256" key="7">
    <source>
        <dbReference type="ARBA" id="ARBA00034808"/>
    </source>
</evidence>
<feature type="domain" description="UvrD-like helicase C-terminal" evidence="11">
    <location>
        <begin position="424"/>
        <end position="717"/>
    </location>
</feature>
<keyword evidence="2 9" id="KW-0378">Hydrolase</keyword>
<comment type="catalytic activity">
    <reaction evidence="8">
        <text>ATP + H2O = ADP + phosphate + H(+)</text>
        <dbReference type="Rhea" id="RHEA:13065"/>
        <dbReference type="ChEBI" id="CHEBI:15377"/>
        <dbReference type="ChEBI" id="CHEBI:15378"/>
        <dbReference type="ChEBI" id="CHEBI:30616"/>
        <dbReference type="ChEBI" id="CHEBI:43474"/>
        <dbReference type="ChEBI" id="CHEBI:456216"/>
        <dbReference type="EC" id="5.6.2.4"/>
    </reaction>
</comment>
<evidence type="ECO:0000313" key="13">
    <source>
        <dbReference type="Proteomes" id="UP000005439"/>
    </source>
</evidence>
<evidence type="ECO:0000259" key="10">
    <source>
        <dbReference type="PROSITE" id="PS51198"/>
    </source>
</evidence>
<dbReference type="GO" id="GO:0009338">
    <property type="term" value="C:exodeoxyribonuclease V complex"/>
    <property type="evidence" value="ECO:0007669"/>
    <property type="project" value="TreeGrafter"/>
</dbReference>
<reference evidence="12 13" key="2">
    <citation type="journal article" date="2012" name="Stand. Genomic Sci.">
        <title>Complete genome sequence of the moderately thermophilic mineral-sulfide-oxidizing firmicute Sulfobacillus acidophilus type strain (NAL(T)).</title>
        <authorList>
            <person name="Anderson I."/>
            <person name="Chertkov O."/>
            <person name="Chen A."/>
            <person name="Saunders E."/>
            <person name="Lapidus A."/>
            <person name="Nolan M."/>
            <person name="Lucas S."/>
            <person name="Hammon N."/>
            <person name="Deshpande S."/>
            <person name="Cheng J.F."/>
            <person name="Han C."/>
            <person name="Tapia R."/>
            <person name="Goodwin L.A."/>
            <person name="Pitluck S."/>
            <person name="Liolios K."/>
            <person name="Pagani I."/>
            <person name="Ivanova N."/>
            <person name="Mikhailova N."/>
            <person name="Pati A."/>
            <person name="Palaniappan K."/>
            <person name="Land M."/>
            <person name="Pan C."/>
            <person name="Rohde M."/>
            <person name="Pukall R."/>
            <person name="Goker M."/>
            <person name="Detter J.C."/>
            <person name="Woyke T."/>
            <person name="Bristow J."/>
            <person name="Eisen J.A."/>
            <person name="Markowitz V."/>
            <person name="Hugenholtz P."/>
            <person name="Kyrpides N.C."/>
            <person name="Klenk H.P."/>
            <person name="Mavromatis K."/>
        </authorList>
    </citation>
    <scope>NUCLEOTIDE SEQUENCE [LARGE SCALE GENOMIC DNA]</scope>
    <source>
        <strain evidence="13">ATCC 700253 / DSM 10332 / NAL</strain>
    </source>
</reference>
<dbReference type="HOGENOM" id="CLU_001114_6_2_9"/>
<evidence type="ECO:0000256" key="4">
    <source>
        <dbReference type="ARBA" id="ARBA00022840"/>
    </source>
</evidence>
<evidence type="ECO:0000256" key="3">
    <source>
        <dbReference type="ARBA" id="ARBA00022806"/>
    </source>
</evidence>
<dbReference type="GO" id="GO:0005829">
    <property type="term" value="C:cytosol"/>
    <property type="evidence" value="ECO:0007669"/>
    <property type="project" value="TreeGrafter"/>
</dbReference>
<dbReference type="STRING" id="679936.Sulac_0203"/>
<feature type="binding site" evidence="9">
    <location>
        <begin position="26"/>
        <end position="33"/>
    </location>
    <ligand>
        <name>ATP</name>
        <dbReference type="ChEBI" id="CHEBI:30616"/>
    </ligand>
</feature>
<dbReference type="InterPro" id="IPR014017">
    <property type="entry name" value="DNA_helicase_UvrD-like_C"/>
</dbReference>
<evidence type="ECO:0000256" key="2">
    <source>
        <dbReference type="ARBA" id="ARBA00022801"/>
    </source>
</evidence>
<dbReference type="InterPro" id="IPR014016">
    <property type="entry name" value="UvrD-like_ATP-bd"/>
</dbReference>
<reference evidence="13" key="1">
    <citation type="submission" date="2011-12" db="EMBL/GenBank/DDBJ databases">
        <title>The complete genome of chromosome of Sulfobacillus acidophilus DSM 10332.</title>
        <authorList>
            <person name="Lucas S."/>
            <person name="Han J."/>
            <person name="Lapidus A."/>
            <person name="Bruce D."/>
            <person name="Goodwin L."/>
            <person name="Pitluck S."/>
            <person name="Peters L."/>
            <person name="Kyrpides N."/>
            <person name="Mavromatis K."/>
            <person name="Ivanova N."/>
            <person name="Mikhailova N."/>
            <person name="Chertkov O."/>
            <person name="Saunders E."/>
            <person name="Detter J.C."/>
            <person name="Tapia R."/>
            <person name="Han C."/>
            <person name="Land M."/>
            <person name="Hauser L."/>
            <person name="Markowitz V."/>
            <person name="Cheng J.-F."/>
            <person name="Hugenholtz P."/>
            <person name="Woyke T."/>
            <person name="Wu D."/>
            <person name="Pukall R."/>
            <person name="Gehrich-Schroeter G."/>
            <person name="Schneider S."/>
            <person name="Klenk H.-P."/>
            <person name="Eisen J.A."/>
        </authorList>
    </citation>
    <scope>NUCLEOTIDE SEQUENCE [LARGE SCALE GENOMIC DNA]</scope>
    <source>
        <strain evidence="13">ATCC 700253 / DSM 10332 / NAL</strain>
    </source>
</reference>
<dbReference type="GO" id="GO:0016887">
    <property type="term" value="F:ATP hydrolysis activity"/>
    <property type="evidence" value="ECO:0007669"/>
    <property type="project" value="RHEA"/>
</dbReference>
<evidence type="ECO:0000256" key="8">
    <source>
        <dbReference type="ARBA" id="ARBA00048988"/>
    </source>
</evidence>
<dbReference type="PROSITE" id="PS51198">
    <property type="entry name" value="UVRD_HELICASE_ATP_BIND"/>
    <property type="match status" value="1"/>
</dbReference>
<dbReference type="GO" id="GO:0005524">
    <property type="term" value="F:ATP binding"/>
    <property type="evidence" value="ECO:0007669"/>
    <property type="project" value="UniProtKB-UniRule"/>
</dbReference>
<dbReference type="InterPro" id="IPR027417">
    <property type="entry name" value="P-loop_NTPase"/>
</dbReference>
<dbReference type="EC" id="5.6.2.4" evidence="7"/>